<evidence type="ECO:0000313" key="13">
    <source>
        <dbReference type="Proteomes" id="UP001238179"/>
    </source>
</evidence>
<dbReference type="Pfam" id="PF00672">
    <property type="entry name" value="HAMP"/>
    <property type="match status" value="1"/>
</dbReference>
<keyword evidence="4" id="KW-1003">Cell membrane</keyword>
<dbReference type="InterPro" id="IPR004358">
    <property type="entry name" value="Sig_transdc_His_kin-like_C"/>
</dbReference>
<dbReference type="PANTHER" id="PTHR44936">
    <property type="entry name" value="SENSOR PROTEIN CREC"/>
    <property type="match status" value="1"/>
</dbReference>
<dbReference type="Pfam" id="PF02518">
    <property type="entry name" value="HATPase_c"/>
    <property type="match status" value="1"/>
</dbReference>
<evidence type="ECO:0000256" key="9">
    <source>
        <dbReference type="ARBA" id="ARBA00022840"/>
    </source>
</evidence>
<gene>
    <name evidence="12" type="ORF">METEAL_10600</name>
</gene>
<keyword evidence="4" id="KW-0472">Membrane</keyword>
<dbReference type="PROSITE" id="PS50885">
    <property type="entry name" value="HAMP"/>
    <property type="match status" value="1"/>
</dbReference>
<dbReference type="Gene3D" id="6.10.340.10">
    <property type="match status" value="1"/>
</dbReference>
<evidence type="ECO:0000259" key="10">
    <source>
        <dbReference type="PROSITE" id="PS50109"/>
    </source>
</evidence>
<dbReference type="InterPro" id="IPR005467">
    <property type="entry name" value="His_kinase_dom"/>
</dbReference>
<keyword evidence="13" id="KW-1185">Reference proteome</keyword>
<organism evidence="12 13">
    <name type="scientific">Mesoterricola silvestris</name>
    <dbReference type="NCBI Taxonomy" id="2927979"/>
    <lineage>
        <taxon>Bacteria</taxon>
        <taxon>Pseudomonadati</taxon>
        <taxon>Acidobacteriota</taxon>
        <taxon>Holophagae</taxon>
        <taxon>Holophagales</taxon>
        <taxon>Holophagaceae</taxon>
        <taxon>Mesoterricola</taxon>
    </lineage>
</organism>
<keyword evidence="6" id="KW-0808">Transferase</keyword>
<dbReference type="Proteomes" id="UP001238179">
    <property type="component" value="Chromosome"/>
</dbReference>
<dbReference type="GO" id="GO:0005886">
    <property type="term" value="C:plasma membrane"/>
    <property type="evidence" value="ECO:0007669"/>
    <property type="project" value="UniProtKB-SubCell"/>
</dbReference>
<dbReference type="InterPro" id="IPR003594">
    <property type="entry name" value="HATPase_dom"/>
</dbReference>
<dbReference type="InterPro" id="IPR036097">
    <property type="entry name" value="HisK_dim/P_sf"/>
</dbReference>
<proteinExistence type="predicted"/>
<dbReference type="Gene3D" id="3.30.565.10">
    <property type="entry name" value="Histidine kinase-like ATPase, C-terminal domain"/>
    <property type="match status" value="1"/>
</dbReference>
<dbReference type="Pfam" id="PF00512">
    <property type="entry name" value="HisKA"/>
    <property type="match status" value="1"/>
</dbReference>
<dbReference type="GO" id="GO:0000155">
    <property type="term" value="F:phosphorelay sensor kinase activity"/>
    <property type="evidence" value="ECO:0007669"/>
    <property type="project" value="InterPro"/>
</dbReference>
<evidence type="ECO:0000256" key="7">
    <source>
        <dbReference type="ARBA" id="ARBA00022741"/>
    </source>
</evidence>
<evidence type="ECO:0000256" key="4">
    <source>
        <dbReference type="ARBA" id="ARBA00022475"/>
    </source>
</evidence>
<evidence type="ECO:0000256" key="6">
    <source>
        <dbReference type="ARBA" id="ARBA00022679"/>
    </source>
</evidence>
<evidence type="ECO:0000256" key="8">
    <source>
        <dbReference type="ARBA" id="ARBA00022777"/>
    </source>
</evidence>
<sequence length="447" mass="47698">MRDFFLRVFLTFWVASVLMLLGFWAVTEAADARPVARRWMVDTVETLGATAVDQFEFGGKDRLDRFLGALRDHSGIQATLVKDDVDLGAAPPPPELADLIAKARAERRAGYVLRSPWRGAVVSQRGASTYVFAAQVRPRRLLARSLTTGIPQLKLALAVLISAALSWLLAKSVTGPIGRLQAVARDLAGGNLSARARPVVAAGAPGVVAALAEDFDSMAARIQTLMDQQREFLRDISHELRSPLSRLSVAAGLAQRGDLAGAERMEREIGILEGMISDLLTLARIDASVPASRRTPVHLGRLVQQVVLDASFEGAPEGKTVMQTGPFEVRLQGDPGLLHRCIENVVRNALSFTPPHGEVEVELALAARAGIDGCLVAVSDGGPGVPEEGLERLFEPFYRGSGEWNAARAGAGVGLAISRKVAQCHGGTIEAGNLAGGGLQVRLWLPL</sequence>
<dbReference type="SMART" id="SM00387">
    <property type="entry name" value="HATPase_c"/>
    <property type="match status" value="1"/>
</dbReference>
<comment type="catalytic activity">
    <reaction evidence="1">
        <text>ATP + protein L-histidine = ADP + protein N-phospho-L-histidine.</text>
        <dbReference type="EC" id="2.7.13.3"/>
    </reaction>
</comment>
<dbReference type="AlphaFoldDB" id="A0AA48K855"/>
<keyword evidence="7" id="KW-0547">Nucleotide-binding</keyword>
<dbReference type="PROSITE" id="PS50109">
    <property type="entry name" value="HIS_KIN"/>
    <property type="match status" value="1"/>
</dbReference>
<dbReference type="KEGG" id="msil:METEAL_10600"/>
<name>A0AA48K855_9BACT</name>
<evidence type="ECO:0000256" key="5">
    <source>
        <dbReference type="ARBA" id="ARBA00022553"/>
    </source>
</evidence>
<reference evidence="13" key="1">
    <citation type="journal article" date="2023" name="Int. J. Syst. Evol. Microbiol.">
        <title>Mesoterricola silvestris gen. nov., sp. nov., Mesoterricola sediminis sp. nov., Geothrix oryzae sp. nov., Geothrix edaphica sp. nov., Geothrix rubra sp. nov., and Geothrix limicola sp. nov., six novel members of Acidobacteriota isolated from soils.</title>
        <authorList>
            <person name="Itoh H."/>
            <person name="Sugisawa Y."/>
            <person name="Mise K."/>
            <person name="Xu Z."/>
            <person name="Kuniyasu M."/>
            <person name="Ushijima N."/>
            <person name="Kawano K."/>
            <person name="Kobayashi E."/>
            <person name="Shiratori Y."/>
            <person name="Masuda Y."/>
            <person name="Senoo K."/>
        </authorList>
    </citation>
    <scope>NUCLEOTIDE SEQUENCE [LARGE SCALE GENOMIC DNA]</scope>
    <source>
        <strain evidence="13">W79</strain>
    </source>
</reference>
<feature type="domain" description="HAMP" evidence="11">
    <location>
        <begin position="171"/>
        <end position="227"/>
    </location>
</feature>
<dbReference type="CDD" id="cd00075">
    <property type="entry name" value="HATPase"/>
    <property type="match status" value="1"/>
</dbReference>
<dbReference type="CDD" id="cd00082">
    <property type="entry name" value="HisKA"/>
    <property type="match status" value="1"/>
</dbReference>
<dbReference type="InterPro" id="IPR036890">
    <property type="entry name" value="HATPase_C_sf"/>
</dbReference>
<feature type="domain" description="Histidine kinase" evidence="10">
    <location>
        <begin position="235"/>
        <end position="447"/>
    </location>
</feature>
<dbReference type="RefSeq" id="WP_316414788.1">
    <property type="nucleotide sequence ID" value="NZ_AP027080.1"/>
</dbReference>
<evidence type="ECO:0000256" key="1">
    <source>
        <dbReference type="ARBA" id="ARBA00000085"/>
    </source>
</evidence>
<dbReference type="InterPro" id="IPR050980">
    <property type="entry name" value="2C_sensor_his_kinase"/>
</dbReference>
<dbReference type="PRINTS" id="PR00344">
    <property type="entry name" value="BCTRLSENSOR"/>
</dbReference>
<dbReference type="EC" id="2.7.13.3" evidence="3"/>
<dbReference type="SMART" id="SM00304">
    <property type="entry name" value="HAMP"/>
    <property type="match status" value="1"/>
</dbReference>
<evidence type="ECO:0000256" key="3">
    <source>
        <dbReference type="ARBA" id="ARBA00012438"/>
    </source>
</evidence>
<evidence type="ECO:0000259" key="11">
    <source>
        <dbReference type="PROSITE" id="PS50885"/>
    </source>
</evidence>
<dbReference type="SUPFAM" id="SSF47384">
    <property type="entry name" value="Homodimeric domain of signal transducing histidine kinase"/>
    <property type="match status" value="1"/>
</dbReference>
<dbReference type="EMBL" id="AP027080">
    <property type="protein sequence ID" value="BDU71886.1"/>
    <property type="molecule type" value="Genomic_DNA"/>
</dbReference>
<accession>A0AA48K855</accession>
<keyword evidence="9" id="KW-0067">ATP-binding</keyword>
<keyword evidence="8 12" id="KW-0418">Kinase</keyword>
<keyword evidence="5" id="KW-0597">Phosphoprotein</keyword>
<dbReference type="InterPro" id="IPR003661">
    <property type="entry name" value="HisK_dim/P_dom"/>
</dbReference>
<protein>
    <recommendedName>
        <fullName evidence="3">histidine kinase</fullName>
        <ecNumber evidence="3">2.7.13.3</ecNumber>
    </recommendedName>
</protein>
<evidence type="ECO:0000256" key="2">
    <source>
        <dbReference type="ARBA" id="ARBA00004651"/>
    </source>
</evidence>
<dbReference type="InterPro" id="IPR003660">
    <property type="entry name" value="HAMP_dom"/>
</dbReference>
<dbReference type="SUPFAM" id="SSF55874">
    <property type="entry name" value="ATPase domain of HSP90 chaperone/DNA topoisomerase II/histidine kinase"/>
    <property type="match status" value="1"/>
</dbReference>
<evidence type="ECO:0000313" key="12">
    <source>
        <dbReference type="EMBL" id="BDU71886.1"/>
    </source>
</evidence>
<dbReference type="GO" id="GO:0005524">
    <property type="term" value="F:ATP binding"/>
    <property type="evidence" value="ECO:0007669"/>
    <property type="project" value="UniProtKB-KW"/>
</dbReference>
<dbReference type="SMART" id="SM00388">
    <property type="entry name" value="HisKA"/>
    <property type="match status" value="1"/>
</dbReference>
<comment type="subcellular location">
    <subcellularLocation>
        <location evidence="2">Cell membrane</location>
        <topology evidence="2">Multi-pass membrane protein</topology>
    </subcellularLocation>
</comment>
<dbReference type="Gene3D" id="1.10.287.130">
    <property type="match status" value="1"/>
</dbReference>
<dbReference type="PANTHER" id="PTHR44936:SF10">
    <property type="entry name" value="SENSOR PROTEIN RSTB"/>
    <property type="match status" value="1"/>
</dbReference>